<accession>A0AAE0U3Z9</accession>
<dbReference type="Proteomes" id="UP001285441">
    <property type="component" value="Unassembled WGS sequence"/>
</dbReference>
<keyword evidence="2" id="KW-0732">Signal</keyword>
<feature type="chain" id="PRO_5042263740" description="Ecp2 effector protein domain-containing protein" evidence="2">
    <location>
        <begin position="18"/>
        <end position="145"/>
    </location>
</feature>
<protein>
    <recommendedName>
        <fullName evidence="5">Ecp2 effector protein domain-containing protein</fullName>
    </recommendedName>
</protein>
<gene>
    <name evidence="3" type="ORF">B0H63DRAFT_446302</name>
</gene>
<sequence>MKVSVPLVTSLATLAIAAPAANDANKANDASLLPAAKTATRAWTHRTCSTACAALEAIDWPANMRLAENPDVEGVPGRGCAQGGRKALLADEDGDDKEEKKDGPLITNVPGNILKQIGDIASGVGGAARSFLYDILGTNVSGFWA</sequence>
<evidence type="ECO:0000313" key="4">
    <source>
        <dbReference type="Proteomes" id="UP001285441"/>
    </source>
</evidence>
<feature type="region of interest" description="Disordered" evidence="1">
    <location>
        <begin position="71"/>
        <end position="104"/>
    </location>
</feature>
<evidence type="ECO:0000256" key="2">
    <source>
        <dbReference type="SAM" id="SignalP"/>
    </source>
</evidence>
<dbReference type="AlphaFoldDB" id="A0AAE0U3Z9"/>
<keyword evidence="4" id="KW-1185">Reference proteome</keyword>
<evidence type="ECO:0000256" key="1">
    <source>
        <dbReference type="SAM" id="MobiDB-lite"/>
    </source>
</evidence>
<evidence type="ECO:0000313" key="3">
    <source>
        <dbReference type="EMBL" id="KAK3390158.1"/>
    </source>
</evidence>
<proteinExistence type="predicted"/>
<name>A0AAE0U3Z9_9PEZI</name>
<evidence type="ECO:0008006" key="5">
    <source>
        <dbReference type="Google" id="ProtNLM"/>
    </source>
</evidence>
<dbReference type="EMBL" id="JAULSW010000002">
    <property type="protein sequence ID" value="KAK3390158.1"/>
    <property type="molecule type" value="Genomic_DNA"/>
</dbReference>
<comment type="caution">
    <text evidence="3">The sequence shown here is derived from an EMBL/GenBank/DDBJ whole genome shotgun (WGS) entry which is preliminary data.</text>
</comment>
<organism evidence="3 4">
    <name type="scientific">Podospora didyma</name>
    <dbReference type="NCBI Taxonomy" id="330526"/>
    <lineage>
        <taxon>Eukaryota</taxon>
        <taxon>Fungi</taxon>
        <taxon>Dikarya</taxon>
        <taxon>Ascomycota</taxon>
        <taxon>Pezizomycotina</taxon>
        <taxon>Sordariomycetes</taxon>
        <taxon>Sordariomycetidae</taxon>
        <taxon>Sordariales</taxon>
        <taxon>Podosporaceae</taxon>
        <taxon>Podospora</taxon>
    </lineage>
</organism>
<reference evidence="3" key="1">
    <citation type="journal article" date="2023" name="Mol. Phylogenet. Evol.">
        <title>Genome-scale phylogeny and comparative genomics of the fungal order Sordariales.</title>
        <authorList>
            <person name="Hensen N."/>
            <person name="Bonometti L."/>
            <person name="Westerberg I."/>
            <person name="Brannstrom I.O."/>
            <person name="Guillou S."/>
            <person name="Cros-Aarteil S."/>
            <person name="Calhoun S."/>
            <person name="Haridas S."/>
            <person name="Kuo A."/>
            <person name="Mondo S."/>
            <person name="Pangilinan J."/>
            <person name="Riley R."/>
            <person name="LaButti K."/>
            <person name="Andreopoulos B."/>
            <person name="Lipzen A."/>
            <person name="Chen C."/>
            <person name="Yan M."/>
            <person name="Daum C."/>
            <person name="Ng V."/>
            <person name="Clum A."/>
            <person name="Steindorff A."/>
            <person name="Ohm R.A."/>
            <person name="Martin F."/>
            <person name="Silar P."/>
            <person name="Natvig D.O."/>
            <person name="Lalanne C."/>
            <person name="Gautier V."/>
            <person name="Ament-Velasquez S.L."/>
            <person name="Kruys A."/>
            <person name="Hutchinson M.I."/>
            <person name="Powell A.J."/>
            <person name="Barry K."/>
            <person name="Miller A.N."/>
            <person name="Grigoriev I.V."/>
            <person name="Debuchy R."/>
            <person name="Gladieux P."/>
            <person name="Hiltunen Thoren M."/>
            <person name="Johannesson H."/>
        </authorList>
    </citation>
    <scope>NUCLEOTIDE SEQUENCE</scope>
    <source>
        <strain evidence="3">CBS 232.78</strain>
    </source>
</reference>
<feature type="signal peptide" evidence="2">
    <location>
        <begin position="1"/>
        <end position="17"/>
    </location>
</feature>
<reference evidence="3" key="2">
    <citation type="submission" date="2023-06" db="EMBL/GenBank/DDBJ databases">
        <authorList>
            <consortium name="Lawrence Berkeley National Laboratory"/>
            <person name="Haridas S."/>
            <person name="Hensen N."/>
            <person name="Bonometti L."/>
            <person name="Westerberg I."/>
            <person name="Brannstrom I.O."/>
            <person name="Guillou S."/>
            <person name="Cros-Aarteil S."/>
            <person name="Calhoun S."/>
            <person name="Kuo A."/>
            <person name="Mondo S."/>
            <person name="Pangilinan J."/>
            <person name="Riley R."/>
            <person name="LaButti K."/>
            <person name="Andreopoulos B."/>
            <person name="Lipzen A."/>
            <person name="Chen C."/>
            <person name="Yanf M."/>
            <person name="Daum C."/>
            <person name="Ng V."/>
            <person name="Clum A."/>
            <person name="Steindorff A."/>
            <person name="Ohm R."/>
            <person name="Martin F."/>
            <person name="Silar P."/>
            <person name="Natvig D."/>
            <person name="Lalanne C."/>
            <person name="Gautier V."/>
            <person name="Ament-velasquez S.L."/>
            <person name="Kruys A."/>
            <person name="Hutchinson M.I."/>
            <person name="Powell A.J."/>
            <person name="Barry K."/>
            <person name="Miller A.N."/>
            <person name="Grigoriev I.V."/>
            <person name="Debuchy R."/>
            <person name="Gladieux P."/>
            <person name="Thoren M.H."/>
            <person name="Johannesson H."/>
        </authorList>
    </citation>
    <scope>NUCLEOTIDE SEQUENCE</scope>
    <source>
        <strain evidence="3">CBS 232.78</strain>
    </source>
</reference>